<accession>A0A284QRD2</accession>
<gene>
    <name evidence="1" type="ORF">ARMOST_02288</name>
</gene>
<dbReference type="STRING" id="47428.A0A284QRD2"/>
<organism evidence="1 2">
    <name type="scientific">Armillaria ostoyae</name>
    <name type="common">Armillaria root rot fungus</name>
    <dbReference type="NCBI Taxonomy" id="47428"/>
    <lineage>
        <taxon>Eukaryota</taxon>
        <taxon>Fungi</taxon>
        <taxon>Dikarya</taxon>
        <taxon>Basidiomycota</taxon>
        <taxon>Agaricomycotina</taxon>
        <taxon>Agaricomycetes</taxon>
        <taxon>Agaricomycetidae</taxon>
        <taxon>Agaricales</taxon>
        <taxon>Marasmiineae</taxon>
        <taxon>Physalacriaceae</taxon>
        <taxon>Armillaria</taxon>
    </lineage>
</organism>
<proteinExistence type="predicted"/>
<protein>
    <submittedName>
        <fullName evidence="1">Uncharacterized protein</fullName>
    </submittedName>
</protein>
<name>A0A284QRD2_ARMOS</name>
<dbReference type="OrthoDB" id="3365698at2759"/>
<sequence length="270" mass="29549">MSQIAHIEGSLPILCALYILPPVSYSTTGDSFAFRNTPSLRTIGGDINILGRCSLPWTRIKNVIYPSSVGAQKNFPFLERIHSSIKHWEMCASPNDTIPPNTMAITAPRLVCLHIHISTSSVSSSILDHLILPSLRNFSTNDGSRGVAALVERSKCALQKLEIGAARSALGCQKLLAVMPASLETFNATIYRNKGYGEDDLRKLMSATSHIQHLKSVDLTYRAGPPGYNRNLRITVLDTEYPVLTVKVMALPATSSLWSDSDSTDFDSDE</sequence>
<dbReference type="AlphaFoldDB" id="A0A284QRD2"/>
<evidence type="ECO:0000313" key="2">
    <source>
        <dbReference type="Proteomes" id="UP000219338"/>
    </source>
</evidence>
<keyword evidence="2" id="KW-1185">Reference proteome</keyword>
<evidence type="ECO:0000313" key="1">
    <source>
        <dbReference type="EMBL" id="SJK99007.1"/>
    </source>
</evidence>
<dbReference type="Proteomes" id="UP000219338">
    <property type="component" value="Unassembled WGS sequence"/>
</dbReference>
<dbReference type="EMBL" id="FUEG01000001">
    <property type="protein sequence ID" value="SJK99007.1"/>
    <property type="molecule type" value="Genomic_DNA"/>
</dbReference>
<reference evidence="2" key="1">
    <citation type="journal article" date="2017" name="Nat. Ecol. Evol.">
        <title>Genome expansion and lineage-specific genetic innovations in the forest pathogenic fungi Armillaria.</title>
        <authorList>
            <person name="Sipos G."/>
            <person name="Prasanna A.N."/>
            <person name="Walter M.C."/>
            <person name="O'Connor E."/>
            <person name="Balint B."/>
            <person name="Krizsan K."/>
            <person name="Kiss B."/>
            <person name="Hess J."/>
            <person name="Varga T."/>
            <person name="Slot J."/>
            <person name="Riley R."/>
            <person name="Boka B."/>
            <person name="Rigling D."/>
            <person name="Barry K."/>
            <person name="Lee J."/>
            <person name="Mihaltcheva S."/>
            <person name="LaButti K."/>
            <person name="Lipzen A."/>
            <person name="Waldron R."/>
            <person name="Moloney N.M."/>
            <person name="Sperisen C."/>
            <person name="Kredics L."/>
            <person name="Vagvoelgyi C."/>
            <person name="Patrignani A."/>
            <person name="Fitzpatrick D."/>
            <person name="Nagy I."/>
            <person name="Doyle S."/>
            <person name="Anderson J.B."/>
            <person name="Grigoriev I.V."/>
            <person name="Gueldener U."/>
            <person name="Muensterkoetter M."/>
            <person name="Nagy L.G."/>
        </authorList>
    </citation>
    <scope>NUCLEOTIDE SEQUENCE [LARGE SCALE GENOMIC DNA]</scope>
    <source>
        <strain evidence="2">C18/9</strain>
    </source>
</reference>